<evidence type="ECO:0000256" key="1">
    <source>
        <dbReference type="SAM" id="MobiDB-lite"/>
    </source>
</evidence>
<dbReference type="PaxDb" id="2903-EOD35082"/>
<sequence length="85" mass="9109">MGHLSPWALRSGGRPPCTGPALLAPHGEPGLRTEPVSVSRRRQDTEHCSGGGGWGGSGEREPRPRCRRPRRLLAAAMRVGTRPPP</sequence>
<reference evidence="2" key="2">
    <citation type="submission" date="2024-10" db="UniProtKB">
        <authorList>
            <consortium name="EnsemblProtists"/>
        </authorList>
    </citation>
    <scope>IDENTIFICATION</scope>
</reference>
<dbReference type="AlphaFoldDB" id="A0A0D3KH47"/>
<proteinExistence type="predicted"/>
<dbReference type="HOGENOM" id="CLU_2519506_0_0_1"/>
<dbReference type="EnsemblProtists" id="EOD35082">
    <property type="protein sequence ID" value="EOD35082"/>
    <property type="gene ID" value="EMIHUDRAFT_441031"/>
</dbReference>
<protein>
    <submittedName>
        <fullName evidence="2">Uncharacterized protein</fullName>
    </submittedName>
</protein>
<dbReference type="KEGG" id="ehx:EMIHUDRAFT_441031"/>
<keyword evidence="3" id="KW-1185">Reference proteome</keyword>
<dbReference type="Proteomes" id="UP000013827">
    <property type="component" value="Unassembled WGS sequence"/>
</dbReference>
<evidence type="ECO:0000313" key="3">
    <source>
        <dbReference type="Proteomes" id="UP000013827"/>
    </source>
</evidence>
<name>A0A0D3KH47_EMIH1</name>
<evidence type="ECO:0000313" key="2">
    <source>
        <dbReference type="EnsemblProtists" id="EOD35082"/>
    </source>
</evidence>
<feature type="region of interest" description="Disordered" evidence="1">
    <location>
        <begin position="1"/>
        <end position="85"/>
    </location>
</feature>
<organism evidence="2 3">
    <name type="scientific">Emiliania huxleyi (strain CCMP1516)</name>
    <dbReference type="NCBI Taxonomy" id="280463"/>
    <lineage>
        <taxon>Eukaryota</taxon>
        <taxon>Haptista</taxon>
        <taxon>Haptophyta</taxon>
        <taxon>Prymnesiophyceae</taxon>
        <taxon>Isochrysidales</taxon>
        <taxon>Noelaerhabdaceae</taxon>
        <taxon>Emiliania</taxon>
    </lineage>
</organism>
<dbReference type="GeneID" id="17280353"/>
<accession>A0A0D3KH47</accession>
<dbReference type="RefSeq" id="XP_005787511.1">
    <property type="nucleotide sequence ID" value="XM_005787454.1"/>
</dbReference>
<reference evidence="3" key="1">
    <citation type="journal article" date="2013" name="Nature">
        <title>Pan genome of the phytoplankton Emiliania underpins its global distribution.</title>
        <authorList>
            <person name="Read B.A."/>
            <person name="Kegel J."/>
            <person name="Klute M.J."/>
            <person name="Kuo A."/>
            <person name="Lefebvre S.C."/>
            <person name="Maumus F."/>
            <person name="Mayer C."/>
            <person name="Miller J."/>
            <person name="Monier A."/>
            <person name="Salamov A."/>
            <person name="Young J."/>
            <person name="Aguilar M."/>
            <person name="Claverie J.M."/>
            <person name="Frickenhaus S."/>
            <person name="Gonzalez K."/>
            <person name="Herman E.K."/>
            <person name="Lin Y.C."/>
            <person name="Napier J."/>
            <person name="Ogata H."/>
            <person name="Sarno A.F."/>
            <person name="Shmutz J."/>
            <person name="Schroeder D."/>
            <person name="de Vargas C."/>
            <person name="Verret F."/>
            <person name="von Dassow P."/>
            <person name="Valentin K."/>
            <person name="Van de Peer Y."/>
            <person name="Wheeler G."/>
            <person name="Dacks J.B."/>
            <person name="Delwiche C.F."/>
            <person name="Dyhrman S.T."/>
            <person name="Glockner G."/>
            <person name="John U."/>
            <person name="Richards T."/>
            <person name="Worden A.Z."/>
            <person name="Zhang X."/>
            <person name="Grigoriev I.V."/>
            <person name="Allen A.E."/>
            <person name="Bidle K."/>
            <person name="Borodovsky M."/>
            <person name="Bowler C."/>
            <person name="Brownlee C."/>
            <person name="Cock J.M."/>
            <person name="Elias M."/>
            <person name="Gladyshev V.N."/>
            <person name="Groth M."/>
            <person name="Guda C."/>
            <person name="Hadaegh A."/>
            <person name="Iglesias-Rodriguez M.D."/>
            <person name="Jenkins J."/>
            <person name="Jones B.M."/>
            <person name="Lawson T."/>
            <person name="Leese F."/>
            <person name="Lindquist E."/>
            <person name="Lobanov A."/>
            <person name="Lomsadze A."/>
            <person name="Malik S.B."/>
            <person name="Marsh M.E."/>
            <person name="Mackinder L."/>
            <person name="Mock T."/>
            <person name="Mueller-Roeber B."/>
            <person name="Pagarete A."/>
            <person name="Parker M."/>
            <person name="Probert I."/>
            <person name="Quesneville H."/>
            <person name="Raines C."/>
            <person name="Rensing S.A."/>
            <person name="Riano-Pachon D.M."/>
            <person name="Richier S."/>
            <person name="Rokitta S."/>
            <person name="Shiraiwa Y."/>
            <person name="Soanes D.M."/>
            <person name="van der Giezen M."/>
            <person name="Wahlund T.M."/>
            <person name="Williams B."/>
            <person name="Wilson W."/>
            <person name="Wolfe G."/>
            <person name="Wurch L.L."/>
        </authorList>
    </citation>
    <scope>NUCLEOTIDE SEQUENCE</scope>
</reference>